<evidence type="ECO:0000313" key="2">
    <source>
        <dbReference type="Proteomes" id="UP000307720"/>
    </source>
</evidence>
<comment type="caution">
    <text evidence="1">The sequence shown here is derived from an EMBL/GenBank/DDBJ whole genome shotgun (WGS) entry which is preliminary data.</text>
</comment>
<reference evidence="1" key="1">
    <citation type="submission" date="2019-04" db="EMBL/GenBank/DDBJ databases">
        <title>Microbes associate with the intestines of laboratory mice.</title>
        <authorList>
            <person name="Navarre W."/>
            <person name="Wong E."/>
            <person name="Huang K."/>
            <person name="Tropini C."/>
            <person name="Ng K."/>
            <person name="Yu B."/>
        </authorList>
    </citation>
    <scope>NUCLEOTIDE SEQUENCE</scope>
    <source>
        <strain evidence="1">NM72_1-8</strain>
    </source>
</reference>
<dbReference type="EMBL" id="SRZB01000016">
    <property type="protein sequence ID" value="TGX98533.1"/>
    <property type="molecule type" value="Genomic_DNA"/>
</dbReference>
<protein>
    <submittedName>
        <fullName evidence="1">Uncharacterized protein</fullName>
    </submittedName>
</protein>
<keyword evidence="2" id="KW-1185">Reference proteome</keyword>
<organism evidence="1 2">
    <name type="scientific">Hominisplanchenecus murintestinalis</name>
    <dbReference type="NCBI Taxonomy" id="2941517"/>
    <lineage>
        <taxon>Bacteria</taxon>
        <taxon>Bacillati</taxon>
        <taxon>Bacillota</taxon>
        <taxon>Clostridia</taxon>
        <taxon>Lachnospirales</taxon>
        <taxon>Lachnospiraceae</taxon>
        <taxon>Hominisplanchenecus</taxon>
    </lineage>
</organism>
<proteinExistence type="predicted"/>
<sequence>MDIRKRVVRVGIFLMLLGAIVFGKDAQGASGKARVLLVTRGEYNDSYNSLSPAPENDGENFRRVLEQAYGELLAETVVKRKEGADTVAGVQKVVYETFKDAEDGDINYFYYSGHGVQKGSGGAKESTLFLAKGQYMTAKDLAAAFEGVKGRNILVMDCCYSGGMVSRNVQEASASEGFAEDFVDAFQEAVSDSGTRARSALTSSGFQLLMAAGEEELCWQQKISESNETPEEEAVETGLFTATLSYGCGVNPARVGKETGYGLDTASADYNLDGEISLEEITRYIENTYHYTANHVRCYPANDSRSFLPVGEGLTPGAAFGNIVPAKDSAGNAIVKLFGHMKQGVLAEYAVYQGDTEDPDEATPYLSCYIYSEADYAEQGSEPVKILGKNMLMQVVPTDYQAIGHGNVLERGNCYRNFYWDGKNSAGQPVEEGMYYAVVNAAGAVEGSRRAAVYVKAPVPEETEPGAPSNPQEPSKSETEKMTETDQERPSEAPGTTETKKEETKQDTKPETVSIKIGKKAVKSITMGKKEKVLLIPAVRPQGSKVSYTSSNPRIASVDAQGKVKAKKVGRAVITVRTAKGTSANLSIRVKKAPTKIMFSARKKTLKAGESSRIKVRFPAKSGSYKIIFTSSRKKVAAVGADGKIRALKKGKTIITARSFNGKKARIAVTVK</sequence>
<gene>
    <name evidence="1" type="ORF">E5357_08440</name>
</gene>
<accession>A0AC61QYP5</accession>
<evidence type="ECO:0000313" key="1">
    <source>
        <dbReference type="EMBL" id="TGX98533.1"/>
    </source>
</evidence>
<dbReference type="Proteomes" id="UP000307720">
    <property type="component" value="Unassembled WGS sequence"/>
</dbReference>
<name>A0AC61QYP5_9FIRM</name>